<reference evidence="4" key="1">
    <citation type="submission" date="2015-12" db="EMBL/GenBank/DDBJ databases">
        <authorList>
            <person name="Tikhonova T.V."/>
            <person name="Pavlov A.R."/>
            <person name="Beletsky A.V."/>
            <person name="Mardanov A.V."/>
            <person name="Sorokin D.Y."/>
            <person name="Ravin N.V."/>
            <person name="Popov V.O."/>
        </authorList>
    </citation>
    <scope>NUCLEOTIDE SEQUENCE</scope>
    <source>
        <strain evidence="4">DSM 14787</strain>
    </source>
</reference>
<name>L0E0V7_THIND</name>
<dbReference type="Pfam" id="PF00583">
    <property type="entry name" value="Acetyltransf_1"/>
    <property type="match status" value="1"/>
</dbReference>
<comment type="subcellular location">
    <subcellularLocation>
        <location evidence="1 2">Cytoplasm</location>
    </subcellularLocation>
</comment>
<dbReference type="GO" id="GO:0005737">
    <property type="term" value="C:cytoplasm"/>
    <property type="evidence" value="ECO:0007669"/>
    <property type="project" value="UniProtKB-SubCell"/>
</dbReference>
<keyword evidence="1 2" id="KW-0963">Cytoplasm</keyword>
<evidence type="ECO:0000313" key="5">
    <source>
        <dbReference type="Proteomes" id="UP000010809"/>
    </source>
</evidence>
<dbReference type="CDD" id="cd04301">
    <property type="entry name" value="NAT_SF"/>
    <property type="match status" value="1"/>
</dbReference>
<dbReference type="OrthoDB" id="9796919at2"/>
<accession>L0E0V7</accession>
<dbReference type="KEGG" id="tni:TVNIR_3218"/>
<dbReference type="RefSeq" id="WP_015259962.1">
    <property type="nucleotide sequence ID" value="NC_019902.2"/>
</dbReference>
<feature type="active site" description="Proton donor" evidence="1">
    <location>
        <position position="122"/>
    </location>
</feature>
<keyword evidence="5" id="KW-1185">Reference proteome</keyword>
<dbReference type="InterPro" id="IPR043690">
    <property type="entry name" value="RimI"/>
</dbReference>
<keyword evidence="1" id="KW-0012">Acyltransferase</keyword>
<comment type="catalytic activity">
    <reaction evidence="1 2">
        <text>N-terminal L-alanyl-[ribosomal protein bS18] + acetyl-CoA = N-terminal N(alpha)-acetyl-L-alanyl-[ribosomal protein bS18] + CoA + H(+)</text>
        <dbReference type="Rhea" id="RHEA:43756"/>
        <dbReference type="Rhea" id="RHEA-COMP:10676"/>
        <dbReference type="Rhea" id="RHEA-COMP:10677"/>
        <dbReference type="ChEBI" id="CHEBI:15378"/>
        <dbReference type="ChEBI" id="CHEBI:57287"/>
        <dbReference type="ChEBI" id="CHEBI:57288"/>
        <dbReference type="ChEBI" id="CHEBI:64718"/>
        <dbReference type="ChEBI" id="CHEBI:83683"/>
        <dbReference type="EC" id="2.3.1.266"/>
    </reaction>
</comment>
<dbReference type="eggNOG" id="COG0456">
    <property type="taxonomic scope" value="Bacteria"/>
</dbReference>
<dbReference type="AlphaFoldDB" id="L0E0V7"/>
<evidence type="ECO:0000256" key="2">
    <source>
        <dbReference type="RuleBase" id="RU363094"/>
    </source>
</evidence>
<evidence type="ECO:0000256" key="1">
    <source>
        <dbReference type="HAMAP-Rule" id="MF_02210"/>
    </source>
</evidence>
<dbReference type="PROSITE" id="PS51186">
    <property type="entry name" value="GNAT"/>
    <property type="match status" value="1"/>
</dbReference>
<proteinExistence type="inferred from homology"/>
<keyword evidence="1" id="KW-0808">Transferase</keyword>
<comment type="similarity">
    <text evidence="1 2">Belongs to the acetyltransferase family. RimI subfamily.</text>
</comment>
<evidence type="ECO:0000259" key="3">
    <source>
        <dbReference type="PROSITE" id="PS51186"/>
    </source>
</evidence>
<dbReference type="SUPFAM" id="SSF55729">
    <property type="entry name" value="Acyl-CoA N-acyltransferases (Nat)"/>
    <property type="match status" value="1"/>
</dbReference>
<dbReference type="Gene3D" id="3.40.630.30">
    <property type="match status" value="1"/>
</dbReference>
<sequence length="155" mass="17812">MNARVEPQPVVRPMRPEDVDRVMEIERRAYPFPWTEGIFRDCLRVGYDCRVLELDRDLVGHAVLTLAAGEAHLLNLSVDVRRQRQGLGRFLLRRLIADVRRRGGETVFLEVRPSNVAAVALYRSEGFAHIGTRPRYYPGEQGREAAWVFSLRTVP</sequence>
<feature type="binding site" evidence="1">
    <location>
        <position position="115"/>
    </location>
    <ligand>
        <name>acetyl-CoA</name>
        <dbReference type="ChEBI" id="CHEBI:57288"/>
    </ligand>
</feature>
<gene>
    <name evidence="4" type="primary">rimI [H]</name>
    <name evidence="1" type="synonym">rimI</name>
    <name evidence="4" type="ordered locus">TVNIR_3218</name>
</gene>
<evidence type="ECO:0000313" key="4">
    <source>
        <dbReference type="EMBL" id="AGA34855.1"/>
    </source>
</evidence>
<dbReference type="GO" id="GO:0008999">
    <property type="term" value="F:protein-N-terminal-alanine acetyltransferase activity"/>
    <property type="evidence" value="ECO:0007669"/>
    <property type="project" value="UniProtKB-UniRule"/>
</dbReference>
<dbReference type="STRING" id="1255043.TVNIR_3218"/>
<dbReference type="InterPro" id="IPR000182">
    <property type="entry name" value="GNAT_dom"/>
</dbReference>
<comment type="function">
    <text evidence="1 2">Acetylates the N-terminal alanine of ribosomal protein bS18.</text>
</comment>
<dbReference type="InterPro" id="IPR016181">
    <property type="entry name" value="Acyl_CoA_acyltransferase"/>
</dbReference>
<feature type="domain" description="N-acetyltransferase" evidence="3">
    <location>
        <begin position="9"/>
        <end position="154"/>
    </location>
</feature>
<organism evidence="4 5">
    <name type="scientific">Thioalkalivibrio nitratireducens (strain DSM 14787 / UNIQEM 213 / ALEN2)</name>
    <dbReference type="NCBI Taxonomy" id="1255043"/>
    <lineage>
        <taxon>Bacteria</taxon>
        <taxon>Pseudomonadati</taxon>
        <taxon>Pseudomonadota</taxon>
        <taxon>Gammaproteobacteria</taxon>
        <taxon>Chromatiales</taxon>
        <taxon>Ectothiorhodospiraceae</taxon>
        <taxon>Thioalkalivibrio</taxon>
    </lineage>
</organism>
<protein>
    <recommendedName>
        <fullName evidence="1 2">[Ribosomal protein bS18]-alanine N-acetyltransferase</fullName>
        <ecNumber evidence="1 2">2.3.1.266</ecNumber>
    </recommendedName>
</protein>
<dbReference type="PATRIC" id="fig|1255043.3.peg.3247"/>
<dbReference type="Proteomes" id="UP000010809">
    <property type="component" value="Chromosome"/>
</dbReference>
<dbReference type="InterPro" id="IPR006464">
    <property type="entry name" value="AcTrfase_RimI/Ard1"/>
</dbReference>
<dbReference type="HAMAP" id="MF_02210">
    <property type="entry name" value="RimI"/>
    <property type="match status" value="1"/>
</dbReference>
<dbReference type="InterPro" id="IPR050276">
    <property type="entry name" value="MshD_Acetyltransferase"/>
</dbReference>
<comment type="caution">
    <text evidence="1">Lacks conserved residue(s) required for the propagation of feature annotation.</text>
</comment>
<feature type="active site" description="Proton acceptor" evidence="1">
    <location>
        <position position="110"/>
    </location>
</feature>
<dbReference type="EC" id="2.3.1.266" evidence="1 2"/>
<dbReference type="PANTHER" id="PTHR43617:SF35">
    <property type="entry name" value="[RIBOSOMAL PROTEIN BS18]-ALANINE N-ACETYLTRANSFERASE"/>
    <property type="match status" value="1"/>
</dbReference>
<dbReference type="HOGENOM" id="CLU_013985_23_2_6"/>
<dbReference type="EMBL" id="CP003989">
    <property type="protein sequence ID" value="AGA34855.1"/>
    <property type="molecule type" value="Genomic_DNA"/>
</dbReference>
<dbReference type="NCBIfam" id="TIGR01575">
    <property type="entry name" value="rimI"/>
    <property type="match status" value="1"/>
</dbReference>
<dbReference type="PANTHER" id="PTHR43617">
    <property type="entry name" value="L-AMINO ACID N-ACETYLTRANSFERASE"/>
    <property type="match status" value="1"/>
</dbReference>